<name>A0AAD5DA25_AMBAR</name>
<organism evidence="1 2">
    <name type="scientific">Ambrosia artemisiifolia</name>
    <name type="common">Common ragweed</name>
    <dbReference type="NCBI Taxonomy" id="4212"/>
    <lineage>
        <taxon>Eukaryota</taxon>
        <taxon>Viridiplantae</taxon>
        <taxon>Streptophyta</taxon>
        <taxon>Embryophyta</taxon>
        <taxon>Tracheophyta</taxon>
        <taxon>Spermatophyta</taxon>
        <taxon>Magnoliopsida</taxon>
        <taxon>eudicotyledons</taxon>
        <taxon>Gunneridae</taxon>
        <taxon>Pentapetalae</taxon>
        <taxon>asterids</taxon>
        <taxon>campanulids</taxon>
        <taxon>Asterales</taxon>
        <taxon>Asteraceae</taxon>
        <taxon>Asteroideae</taxon>
        <taxon>Heliantheae alliance</taxon>
        <taxon>Heliantheae</taxon>
        <taxon>Ambrosia</taxon>
    </lineage>
</organism>
<dbReference type="EMBL" id="JAMZMK010000694">
    <property type="protein sequence ID" value="KAI7755927.1"/>
    <property type="molecule type" value="Genomic_DNA"/>
</dbReference>
<comment type="caution">
    <text evidence="1">The sequence shown here is derived from an EMBL/GenBank/DDBJ whole genome shotgun (WGS) entry which is preliminary data.</text>
</comment>
<keyword evidence="2" id="KW-1185">Reference proteome</keyword>
<dbReference type="AlphaFoldDB" id="A0AAD5DA25"/>
<dbReference type="Proteomes" id="UP001206925">
    <property type="component" value="Unassembled WGS sequence"/>
</dbReference>
<proteinExistence type="predicted"/>
<evidence type="ECO:0000313" key="2">
    <source>
        <dbReference type="Proteomes" id="UP001206925"/>
    </source>
</evidence>
<accession>A0AAD5DA25</accession>
<protein>
    <submittedName>
        <fullName evidence="1">Uncharacterized protein</fullName>
    </submittedName>
</protein>
<sequence>MAGSDNCDNYNNTIPMNGNSSDCQQICFLLGLGAIPKQILGFLFIKSCEMVMNSKVRILFSLDVN</sequence>
<gene>
    <name evidence="1" type="ORF">M8C21_023298</name>
</gene>
<evidence type="ECO:0000313" key="1">
    <source>
        <dbReference type="EMBL" id="KAI7755927.1"/>
    </source>
</evidence>
<reference evidence="1" key="1">
    <citation type="submission" date="2022-06" db="EMBL/GenBank/DDBJ databases">
        <title>Uncovering the hologenomic basis of an extraordinary plant invasion.</title>
        <authorList>
            <person name="Bieker V.C."/>
            <person name="Martin M.D."/>
            <person name="Gilbert T."/>
            <person name="Hodgins K."/>
            <person name="Battlay P."/>
            <person name="Petersen B."/>
            <person name="Wilson J."/>
        </authorList>
    </citation>
    <scope>NUCLEOTIDE SEQUENCE</scope>
    <source>
        <strain evidence="1">AA19_3_7</strain>
        <tissue evidence="1">Leaf</tissue>
    </source>
</reference>